<feature type="domain" description="DUF2061" evidence="1">
    <location>
        <begin position="32"/>
        <end position="83"/>
    </location>
</feature>
<sequence length="90" mass="9684">MAGEDVPAQDRAGPVPAEQRAALARESRVRSIAKAVSWRIIGSLDTLVLSYLFTGNVLIAGSIASTETVTKTVLYYLHERGWSLIALGRA</sequence>
<dbReference type="InterPro" id="IPR018638">
    <property type="entry name" value="DUF2061_membrane"/>
</dbReference>
<proteinExistence type="predicted"/>
<protein>
    <submittedName>
        <fullName evidence="2">DUF2061 domain-containing protein</fullName>
    </submittedName>
</protein>
<keyword evidence="3" id="KW-1185">Reference proteome</keyword>
<gene>
    <name evidence="2" type="ORF">QWZ18_02650</name>
</gene>
<evidence type="ECO:0000313" key="2">
    <source>
        <dbReference type="EMBL" id="MDN3569523.1"/>
    </source>
</evidence>
<evidence type="ECO:0000313" key="3">
    <source>
        <dbReference type="Proteomes" id="UP001244297"/>
    </source>
</evidence>
<dbReference type="EMBL" id="JAUFPT010000006">
    <property type="protein sequence ID" value="MDN3569523.1"/>
    <property type="molecule type" value="Genomic_DNA"/>
</dbReference>
<evidence type="ECO:0000259" key="1">
    <source>
        <dbReference type="Pfam" id="PF09834"/>
    </source>
</evidence>
<dbReference type="RefSeq" id="WP_238286698.1">
    <property type="nucleotide sequence ID" value="NZ_BPQS01000007.1"/>
</dbReference>
<organism evidence="2 3">
    <name type="scientific">Methylobacterium longum</name>
    <dbReference type="NCBI Taxonomy" id="767694"/>
    <lineage>
        <taxon>Bacteria</taxon>
        <taxon>Pseudomonadati</taxon>
        <taxon>Pseudomonadota</taxon>
        <taxon>Alphaproteobacteria</taxon>
        <taxon>Hyphomicrobiales</taxon>
        <taxon>Methylobacteriaceae</taxon>
        <taxon>Methylobacterium</taxon>
    </lineage>
</organism>
<comment type="caution">
    <text evidence="2">The sequence shown here is derived from an EMBL/GenBank/DDBJ whole genome shotgun (WGS) entry which is preliminary data.</text>
</comment>
<accession>A0ABT8AIJ5</accession>
<reference evidence="3" key="1">
    <citation type="journal article" date="2019" name="Int. J. Syst. Evol. Microbiol.">
        <title>The Global Catalogue of Microorganisms (GCM) 10K type strain sequencing project: providing services to taxonomists for standard genome sequencing and annotation.</title>
        <authorList>
            <consortium name="The Broad Institute Genomics Platform"/>
            <consortium name="The Broad Institute Genome Sequencing Center for Infectious Disease"/>
            <person name="Wu L."/>
            <person name="Ma J."/>
        </authorList>
    </citation>
    <scope>NUCLEOTIDE SEQUENCE [LARGE SCALE GENOMIC DNA]</scope>
    <source>
        <strain evidence="3">CECT 7806</strain>
    </source>
</reference>
<dbReference type="Pfam" id="PF09834">
    <property type="entry name" value="DUF2061"/>
    <property type="match status" value="1"/>
</dbReference>
<dbReference type="Proteomes" id="UP001244297">
    <property type="component" value="Unassembled WGS sequence"/>
</dbReference>
<name>A0ABT8AIJ5_9HYPH</name>